<gene>
    <name evidence="1" type="ORF">ACFQNG_17140</name>
</gene>
<dbReference type="EMBL" id="JBHTBW010000062">
    <property type="protein sequence ID" value="MFC7442800.1"/>
    <property type="molecule type" value="Genomic_DNA"/>
</dbReference>
<proteinExistence type="predicted"/>
<name>A0ABW2RPG4_9BACL</name>
<comment type="caution">
    <text evidence="1">The sequence shown here is derived from an EMBL/GenBank/DDBJ whole genome shotgun (WGS) entry which is preliminary data.</text>
</comment>
<protein>
    <recommendedName>
        <fullName evidence="3">Inhibitor of sigma-G Gin</fullName>
    </recommendedName>
</protein>
<evidence type="ECO:0008006" key="3">
    <source>
        <dbReference type="Google" id="ProtNLM"/>
    </source>
</evidence>
<organism evidence="1 2">
    <name type="scientific">Laceyella putida</name>
    <dbReference type="NCBI Taxonomy" id="110101"/>
    <lineage>
        <taxon>Bacteria</taxon>
        <taxon>Bacillati</taxon>
        <taxon>Bacillota</taxon>
        <taxon>Bacilli</taxon>
        <taxon>Bacillales</taxon>
        <taxon>Thermoactinomycetaceae</taxon>
        <taxon>Laceyella</taxon>
    </lineage>
</organism>
<keyword evidence="2" id="KW-1185">Reference proteome</keyword>
<accession>A0ABW2RPG4</accession>
<evidence type="ECO:0000313" key="2">
    <source>
        <dbReference type="Proteomes" id="UP001596500"/>
    </source>
</evidence>
<reference evidence="2" key="1">
    <citation type="journal article" date="2019" name="Int. J. Syst. Evol. Microbiol.">
        <title>The Global Catalogue of Microorganisms (GCM) 10K type strain sequencing project: providing services to taxonomists for standard genome sequencing and annotation.</title>
        <authorList>
            <consortium name="The Broad Institute Genomics Platform"/>
            <consortium name="The Broad Institute Genome Sequencing Center for Infectious Disease"/>
            <person name="Wu L."/>
            <person name="Ma J."/>
        </authorList>
    </citation>
    <scope>NUCLEOTIDE SEQUENCE [LARGE SCALE GENOMIC DNA]</scope>
    <source>
        <strain evidence="2">CGMCC 1.12942</strain>
    </source>
</reference>
<evidence type="ECO:0000313" key="1">
    <source>
        <dbReference type="EMBL" id="MFC7442800.1"/>
    </source>
</evidence>
<sequence length="61" mass="6741">MTGLLFKPLVIAFGGRGGGQKKKVDICPHCHVPGGQVEKVEEQWLCHVCESVMSEEELDFI</sequence>
<dbReference type="RefSeq" id="WP_379866923.1">
    <property type="nucleotide sequence ID" value="NZ_JBHTBW010000062.1"/>
</dbReference>
<dbReference type="Proteomes" id="UP001596500">
    <property type="component" value="Unassembled WGS sequence"/>
</dbReference>